<feature type="compositionally biased region" description="Acidic residues" evidence="1">
    <location>
        <begin position="523"/>
        <end position="535"/>
    </location>
</feature>
<organism evidence="2 3">
    <name type="scientific">Moniliophthora roreri</name>
    <name type="common">Frosty pod rot fungus</name>
    <name type="synonym">Monilia roreri</name>
    <dbReference type="NCBI Taxonomy" id="221103"/>
    <lineage>
        <taxon>Eukaryota</taxon>
        <taxon>Fungi</taxon>
        <taxon>Dikarya</taxon>
        <taxon>Basidiomycota</taxon>
        <taxon>Agaricomycotina</taxon>
        <taxon>Agaricomycetes</taxon>
        <taxon>Agaricomycetidae</taxon>
        <taxon>Agaricales</taxon>
        <taxon>Marasmiineae</taxon>
        <taxon>Marasmiaceae</taxon>
        <taxon>Moniliophthora</taxon>
    </lineage>
</organism>
<evidence type="ECO:0000313" key="2">
    <source>
        <dbReference type="EMBL" id="KTB41004.1"/>
    </source>
</evidence>
<dbReference type="eggNOG" id="ENOG502SAJ6">
    <property type="taxonomic scope" value="Eukaryota"/>
</dbReference>
<dbReference type="EMBL" id="LATX01001525">
    <property type="protein sequence ID" value="KTB41004.1"/>
    <property type="molecule type" value="Genomic_DNA"/>
</dbReference>
<feature type="region of interest" description="Disordered" evidence="1">
    <location>
        <begin position="502"/>
        <end position="538"/>
    </location>
</feature>
<protein>
    <submittedName>
        <fullName evidence="2">Uncharacterized protein</fullName>
    </submittedName>
</protein>
<name>A0A0W0FXC7_MONRR</name>
<dbReference type="Proteomes" id="UP000054988">
    <property type="component" value="Unassembled WGS sequence"/>
</dbReference>
<sequence length="575" mass="65253">MGEKFGMSEVSVDDLGEKSGLTGFSTQSAGVGIHSDVMLESKNCNIHTRNRNPFHLPQEILRPIFRYTLTPTSIMNINRGHSPRGMNQRTGASIVAVCRDWYHAGIHMLYEEVYIWELISVSSFLRTIETSPLHLGFSVRELNISCLISLASEESTGSISGHYGMLVNALHNIIDLCLNLETLTFAPVEDVDNNSSLVSFRFDASSGSAASFSLNCTHIAHIHELRLGGCMFLTLDISSFAVFAQTLTVLSLDLSHLRPGDTAALYDVSFGTTEWPSLKWLRFRTGDAEVRSLMYTVSIWDIPLLENFTFIFSPRNDCLSWFIEGYLGSRLRYLSLGSERAAIHTWTRYSDYQRQLFRSIECCPQLEHLVLDSAIFVDWSPRLSPNDNLSHSCLRWIDIWIDLDQSSTKARRTLHGFDFNATRCPRLQCVRYFDSALLSTEIGLDLPAVLSPRVSCSHDNEPIQIRYFGVDIKQQGCYVYRNDMEYVEDGFDLMCLLGEDKDRGSRGNQRRNQRDSDLAWVPSDDEGESDYDTDCSNDSTIDSLYEELAGAAKMEVCEEKGKRNTRVLRRSKRRR</sequence>
<dbReference type="AlphaFoldDB" id="A0A0W0FXC7"/>
<proteinExistence type="predicted"/>
<accession>A0A0W0FXC7</accession>
<comment type="caution">
    <text evidence="2">The sequence shown here is derived from an EMBL/GenBank/DDBJ whole genome shotgun (WGS) entry which is preliminary data.</text>
</comment>
<gene>
    <name evidence="2" type="ORF">WG66_6418</name>
</gene>
<evidence type="ECO:0000256" key="1">
    <source>
        <dbReference type="SAM" id="MobiDB-lite"/>
    </source>
</evidence>
<reference evidence="2 3" key="1">
    <citation type="submission" date="2015-12" db="EMBL/GenBank/DDBJ databases">
        <title>Draft genome sequence of Moniliophthora roreri, the causal agent of frosty pod rot of cacao.</title>
        <authorList>
            <person name="Aime M.C."/>
            <person name="Diaz-Valderrama J.R."/>
            <person name="Kijpornyongpan T."/>
            <person name="Phillips-Mora W."/>
        </authorList>
    </citation>
    <scope>NUCLEOTIDE SEQUENCE [LARGE SCALE GENOMIC DNA]</scope>
    <source>
        <strain evidence="2 3">MCA 2952</strain>
    </source>
</reference>
<evidence type="ECO:0000313" key="3">
    <source>
        <dbReference type="Proteomes" id="UP000054988"/>
    </source>
</evidence>